<dbReference type="EMBL" id="CBUL010000179">
    <property type="protein sequence ID" value="CDI61176.1"/>
    <property type="molecule type" value="Genomic_DNA"/>
</dbReference>
<comment type="caution">
    <text evidence="1">The sequence shown here is derived from an EMBL/GenBank/DDBJ whole genome shotgun (WGS) entry which is preliminary data.</text>
</comment>
<gene>
    <name evidence="1" type="ORF">LHCIRMBIA104_01334</name>
</gene>
<organism evidence="1 2">
    <name type="scientific">Lactobacillus helveticus CIRM-BIA 104</name>
    <dbReference type="NCBI Taxonomy" id="1226333"/>
    <lineage>
        <taxon>Bacteria</taxon>
        <taxon>Bacillati</taxon>
        <taxon>Bacillota</taxon>
        <taxon>Bacilli</taxon>
        <taxon>Lactobacillales</taxon>
        <taxon>Lactobacillaceae</taxon>
        <taxon>Lactobacillus</taxon>
    </lineage>
</organism>
<reference evidence="1" key="1">
    <citation type="submission" date="2013-09" db="EMBL/GenBank/DDBJ databases">
        <title>Draft Genome Sequence of five Lactobacillus helveticus strains CIRM-BIA 101T, 103, 104, 951 and 953 isolated from milk product.</title>
        <authorList>
            <person name="Valence F."/>
            <person name="Chuat V."/>
            <person name="Ma L."/>
            <person name="Creno S."/>
            <person name="Falentin H."/>
            <person name="Lortal S."/>
            <person name="Bizet C."/>
            <person name="Clermont D."/>
            <person name="Loux V."/>
            <person name="Bouchier C."/>
            <person name="Cousin S."/>
        </authorList>
    </citation>
    <scope>NUCLEOTIDE SEQUENCE [LARGE SCALE GENOMIC DNA]</scope>
    <source>
        <strain evidence="1">CIRM-BIA 104</strain>
    </source>
</reference>
<name>U6FF35_LACHE</name>
<proteinExistence type="predicted"/>
<dbReference type="Proteomes" id="UP000017247">
    <property type="component" value="Unassembled WGS sequence"/>
</dbReference>
<sequence>MKDRLEKGLLDGTLIT</sequence>
<protein>
    <submittedName>
        <fullName evidence="1">Uncharacterized protein</fullName>
    </submittedName>
</protein>
<dbReference type="HOGENOM" id="CLU_3433050_0_0_9"/>
<accession>U6FF35</accession>
<evidence type="ECO:0000313" key="1">
    <source>
        <dbReference type="EMBL" id="CDI61176.1"/>
    </source>
</evidence>
<evidence type="ECO:0000313" key="2">
    <source>
        <dbReference type="Proteomes" id="UP000017247"/>
    </source>
</evidence>
<dbReference type="AlphaFoldDB" id="U6FF35"/>